<keyword evidence="6 10" id="KW-1133">Transmembrane helix</keyword>
<feature type="domain" description="Sphingomyelin synthase-like" evidence="11">
    <location>
        <begin position="357"/>
        <end position="429"/>
    </location>
</feature>
<dbReference type="AlphaFoldDB" id="A0A8J2S3D8"/>
<comment type="subcellular location">
    <subcellularLocation>
        <location evidence="1">Membrane</location>
        <topology evidence="1">Multi-pass membrane protein</topology>
    </subcellularLocation>
</comment>
<comment type="caution">
    <text evidence="12">The sequence shown here is derived from an EMBL/GenBank/DDBJ whole genome shotgun (WGS) entry which is preliminary data.</text>
</comment>
<keyword evidence="7" id="KW-0443">Lipid metabolism</keyword>
<dbReference type="GO" id="GO:0033188">
    <property type="term" value="F:sphingomyelin synthase activity"/>
    <property type="evidence" value="ECO:0007669"/>
    <property type="project" value="TreeGrafter"/>
</dbReference>
<dbReference type="GO" id="GO:0005789">
    <property type="term" value="C:endoplasmic reticulum membrane"/>
    <property type="evidence" value="ECO:0007669"/>
    <property type="project" value="TreeGrafter"/>
</dbReference>
<name>A0A8J2S3D8_9CRUS</name>
<feature type="transmembrane region" description="Helical" evidence="10">
    <location>
        <begin position="231"/>
        <end position="253"/>
    </location>
</feature>
<dbReference type="PANTHER" id="PTHR21290:SF27">
    <property type="entry name" value="PHOSPHATIDYLCHOLINE:CERAMIDE CHOLINEPHOSPHOTRANSFERASE 1"/>
    <property type="match status" value="1"/>
</dbReference>
<organism evidence="12 13">
    <name type="scientific">Daphnia galeata</name>
    <dbReference type="NCBI Taxonomy" id="27404"/>
    <lineage>
        <taxon>Eukaryota</taxon>
        <taxon>Metazoa</taxon>
        <taxon>Ecdysozoa</taxon>
        <taxon>Arthropoda</taxon>
        <taxon>Crustacea</taxon>
        <taxon>Branchiopoda</taxon>
        <taxon>Diplostraca</taxon>
        <taxon>Cladocera</taxon>
        <taxon>Anomopoda</taxon>
        <taxon>Daphniidae</taxon>
        <taxon>Daphnia</taxon>
    </lineage>
</organism>
<dbReference type="EMBL" id="CAKKLH010000323">
    <property type="protein sequence ID" value="CAH0112133.1"/>
    <property type="molecule type" value="Genomic_DNA"/>
</dbReference>
<feature type="compositionally biased region" description="Low complexity" evidence="9">
    <location>
        <begin position="143"/>
        <end position="155"/>
    </location>
</feature>
<evidence type="ECO:0000256" key="9">
    <source>
        <dbReference type="SAM" id="MobiDB-lite"/>
    </source>
</evidence>
<dbReference type="Proteomes" id="UP000789390">
    <property type="component" value="Unassembled WGS sequence"/>
</dbReference>
<evidence type="ECO:0000256" key="8">
    <source>
        <dbReference type="ARBA" id="ARBA00023136"/>
    </source>
</evidence>
<dbReference type="PANTHER" id="PTHR21290">
    <property type="entry name" value="SPHINGOMYELIN SYNTHETASE"/>
    <property type="match status" value="1"/>
</dbReference>
<keyword evidence="3" id="KW-0808">Transferase</keyword>
<keyword evidence="4 10" id="KW-0812">Transmembrane</keyword>
<comment type="similarity">
    <text evidence="2">Belongs to the sphingomyelin synthase family.</text>
</comment>
<feature type="transmembrane region" description="Helical" evidence="10">
    <location>
        <begin position="6"/>
        <end position="22"/>
    </location>
</feature>
<evidence type="ECO:0000256" key="3">
    <source>
        <dbReference type="ARBA" id="ARBA00022679"/>
    </source>
</evidence>
<feature type="compositionally biased region" description="Low complexity" evidence="9">
    <location>
        <begin position="119"/>
        <end position="131"/>
    </location>
</feature>
<dbReference type="GO" id="GO:0046513">
    <property type="term" value="P:ceramide biosynthetic process"/>
    <property type="evidence" value="ECO:0007669"/>
    <property type="project" value="TreeGrafter"/>
</dbReference>
<gene>
    <name evidence="12" type="ORF">DGAL_LOCUS15845</name>
</gene>
<evidence type="ECO:0000256" key="2">
    <source>
        <dbReference type="ARBA" id="ARBA00005441"/>
    </source>
</evidence>
<feature type="compositionally biased region" description="Polar residues" evidence="9">
    <location>
        <begin position="132"/>
        <end position="142"/>
    </location>
</feature>
<dbReference type="GO" id="GO:0047493">
    <property type="term" value="F:ceramide cholinephosphotransferase activity"/>
    <property type="evidence" value="ECO:0007669"/>
    <property type="project" value="TreeGrafter"/>
</dbReference>
<sequence length="488" mass="55777">MQPSVILLRIYTLATCWILIKLREVKKNLRITSNGMVLESKSISYGTLDDIAQNPPPPTHSAFLHVTELISQAADTSLNLRRTPTSEMTQDLYQRQPLLSSKHEGWDDSSSEPSTLYESRGSSNGSRSSGSVTINGLNKSITSNGNCSSSSSSNGTKPENGIIRIDVPAPHRDEPKFPREYFKTLIAFLFCLFNWFLTTISLALVHERVPDRTHYGPLPDVFLDNIPAADWALDVSEILIIISTTSCMILLFFHKYRSIVMRRVFFLLGVLYMMRAFTMYATVMPVASRTYYCSPKSNHTGAAVITLRAIRILVGKLLLNFNSTHDSKCLTLFVWLRDISSLPKGMGLSINGQHVYCGDYIYSGHTVILTVSSLLIQEYTPRKWRPLHWLSWLVTCLGVVFVMVAHGHYTVDVLIAYYVTTRVFWMYHTMACNTILKQNGPSNYFSRLWWYRIFSYFERNVGGVVPRRYEWPLPWPRHFLSKYPDRNC</sequence>
<feature type="transmembrane region" description="Helical" evidence="10">
    <location>
        <begin position="265"/>
        <end position="287"/>
    </location>
</feature>
<feature type="transmembrane region" description="Helical" evidence="10">
    <location>
        <begin position="185"/>
        <end position="205"/>
    </location>
</feature>
<dbReference type="Pfam" id="PF14360">
    <property type="entry name" value="PAP2_C"/>
    <property type="match status" value="1"/>
</dbReference>
<keyword evidence="8 10" id="KW-0472">Membrane</keyword>
<dbReference type="GO" id="GO:0005886">
    <property type="term" value="C:plasma membrane"/>
    <property type="evidence" value="ECO:0007669"/>
    <property type="project" value="TreeGrafter"/>
</dbReference>
<keyword evidence="5" id="KW-0746">Sphingolipid metabolism</keyword>
<proteinExistence type="inferred from homology"/>
<dbReference type="OrthoDB" id="422827at2759"/>
<protein>
    <recommendedName>
        <fullName evidence="11">Sphingomyelin synthase-like domain-containing protein</fullName>
    </recommendedName>
</protein>
<feature type="region of interest" description="Disordered" evidence="9">
    <location>
        <begin position="101"/>
        <end position="169"/>
    </location>
</feature>
<dbReference type="GO" id="GO:0000139">
    <property type="term" value="C:Golgi membrane"/>
    <property type="evidence" value="ECO:0007669"/>
    <property type="project" value="TreeGrafter"/>
</dbReference>
<dbReference type="GO" id="GO:0006686">
    <property type="term" value="P:sphingomyelin biosynthetic process"/>
    <property type="evidence" value="ECO:0007669"/>
    <property type="project" value="TreeGrafter"/>
</dbReference>
<dbReference type="InterPro" id="IPR045221">
    <property type="entry name" value="Sphingomyelin_synth-like"/>
</dbReference>
<reference evidence="12" key="1">
    <citation type="submission" date="2021-11" db="EMBL/GenBank/DDBJ databases">
        <authorList>
            <person name="Schell T."/>
        </authorList>
    </citation>
    <scope>NUCLEOTIDE SEQUENCE</scope>
    <source>
        <strain evidence="12">M5</strain>
    </source>
</reference>
<evidence type="ECO:0000259" key="11">
    <source>
        <dbReference type="Pfam" id="PF14360"/>
    </source>
</evidence>
<keyword evidence="13" id="KW-1185">Reference proteome</keyword>
<evidence type="ECO:0000313" key="13">
    <source>
        <dbReference type="Proteomes" id="UP000789390"/>
    </source>
</evidence>
<evidence type="ECO:0000256" key="5">
    <source>
        <dbReference type="ARBA" id="ARBA00022919"/>
    </source>
</evidence>
<evidence type="ECO:0000256" key="6">
    <source>
        <dbReference type="ARBA" id="ARBA00022989"/>
    </source>
</evidence>
<dbReference type="InterPro" id="IPR025749">
    <property type="entry name" value="Sphingomyelin_synth-like_dom"/>
</dbReference>
<evidence type="ECO:0000256" key="1">
    <source>
        <dbReference type="ARBA" id="ARBA00004141"/>
    </source>
</evidence>
<evidence type="ECO:0000256" key="10">
    <source>
        <dbReference type="SAM" id="Phobius"/>
    </source>
</evidence>
<accession>A0A8J2S3D8</accession>
<evidence type="ECO:0000313" key="12">
    <source>
        <dbReference type="EMBL" id="CAH0112133.1"/>
    </source>
</evidence>
<feature type="transmembrane region" description="Helical" evidence="10">
    <location>
        <begin position="389"/>
        <end position="409"/>
    </location>
</feature>
<evidence type="ECO:0000256" key="7">
    <source>
        <dbReference type="ARBA" id="ARBA00023098"/>
    </source>
</evidence>
<evidence type="ECO:0000256" key="4">
    <source>
        <dbReference type="ARBA" id="ARBA00022692"/>
    </source>
</evidence>